<dbReference type="AlphaFoldDB" id="A0A0V1BPN6"/>
<proteinExistence type="predicted"/>
<sequence length="67" mass="7525">MRLSSQTVCKGGNDVLTNGVKDDGAGIMLPENCRNIALQILLLLYIDSRKMMLTRTDQRRASQHLLH</sequence>
<protein>
    <submittedName>
        <fullName evidence="1">Uncharacterized protein</fullName>
    </submittedName>
</protein>
<keyword evidence="2" id="KW-1185">Reference proteome</keyword>
<reference evidence="1 2" key="1">
    <citation type="submission" date="2015-01" db="EMBL/GenBank/DDBJ databases">
        <title>Evolution of Trichinella species and genotypes.</title>
        <authorList>
            <person name="Korhonen P.K."/>
            <person name="Edoardo P."/>
            <person name="Giuseppe L.R."/>
            <person name="Gasser R.B."/>
        </authorList>
    </citation>
    <scope>NUCLEOTIDE SEQUENCE [LARGE SCALE GENOMIC DNA]</scope>
    <source>
        <strain evidence="1">ISS3</strain>
    </source>
</reference>
<comment type="caution">
    <text evidence="1">The sequence shown here is derived from an EMBL/GenBank/DDBJ whole genome shotgun (WGS) entry which is preliminary data.</text>
</comment>
<dbReference type="EMBL" id="JYDH01000023">
    <property type="protein sequence ID" value="KRY38734.1"/>
    <property type="molecule type" value="Genomic_DNA"/>
</dbReference>
<accession>A0A0V1BPN6</accession>
<gene>
    <name evidence="1" type="ORF">T01_445</name>
</gene>
<organism evidence="1 2">
    <name type="scientific">Trichinella spiralis</name>
    <name type="common">Trichina worm</name>
    <dbReference type="NCBI Taxonomy" id="6334"/>
    <lineage>
        <taxon>Eukaryota</taxon>
        <taxon>Metazoa</taxon>
        <taxon>Ecdysozoa</taxon>
        <taxon>Nematoda</taxon>
        <taxon>Enoplea</taxon>
        <taxon>Dorylaimia</taxon>
        <taxon>Trichinellida</taxon>
        <taxon>Trichinellidae</taxon>
        <taxon>Trichinella</taxon>
    </lineage>
</organism>
<evidence type="ECO:0000313" key="2">
    <source>
        <dbReference type="Proteomes" id="UP000054776"/>
    </source>
</evidence>
<dbReference type="InParanoid" id="A0A0V1BPN6"/>
<name>A0A0V1BPN6_TRISP</name>
<dbReference type="Proteomes" id="UP000054776">
    <property type="component" value="Unassembled WGS sequence"/>
</dbReference>
<evidence type="ECO:0000313" key="1">
    <source>
        <dbReference type="EMBL" id="KRY38734.1"/>
    </source>
</evidence>